<dbReference type="AlphaFoldDB" id="A0A8J4QWF5"/>
<dbReference type="Proteomes" id="UP000737018">
    <property type="component" value="Unassembled WGS sequence"/>
</dbReference>
<evidence type="ECO:0000259" key="1">
    <source>
        <dbReference type="PROSITE" id="PS51194"/>
    </source>
</evidence>
<protein>
    <recommendedName>
        <fullName evidence="1">Helicase C-terminal domain-containing protein</fullName>
    </recommendedName>
</protein>
<organism evidence="2 3">
    <name type="scientific">Castanea mollissima</name>
    <name type="common">Chinese chestnut</name>
    <dbReference type="NCBI Taxonomy" id="60419"/>
    <lineage>
        <taxon>Eukaryota</taxon>
        <taxon>Viridiplantae</taxon>
        <taxon>Streptophyta</taxon>
        <taxon>Embryophyta</taxon>
        <taxon>Tracheophyta</taxon>
        <taxon>Spermatophyta</taxon>
        <taxon>Magnoliopsida</taxon>
        <taxon>eudicotyledons</taxon>
        <taxon>Gunneridae</taxon>
        <taxon>Pentapetalae</taxon>
        <taxon>rosids</taxon>
        <taxon>fabids</taxon>
        <taxon>Fagales</taxon>
        <taxon>Fagaceae</taxon>
        <taxon>Castanea</taxon>
    </lineage>
</organism>
<accession>A0A8J4QWF5</accession>
<comment type="caution">
    <text evidence="2">The sequence shown here is derived from an EMBL/GenBank/DDBJ whole genome shotgun (WGS) entry which is preliminary data.</text>
</comment>
<gene>
    <name evidence="2" type="ORF">CMV_014999</name>
</gene>
<proteinExistence type="predicted"/>
<sequence>MVPLLVINYDLPNNPELYICRIGRSGPQGRKVVAENLAKADEIRILQDIEQYYNTHIDEVPSNIGDLI</sequence>
<reference evidence="2" key="1">
    <citation type="submission" date="2020-03" db="EMBL/GenBank/DDBJ databases">
        <title>Castanea mollissima Vanexum genome sequencing.</title>
        <authorList>
            <person name="Staton M."/>
        </authorList>
    </citation>
    <scope>NUCLEOTIDE SEQUENCE</scope>
    <source>
        <tissue evidence="2">Leaf</tissue>
    </source>
</reference>
<evidence type="ECO:0000313" key="2">
    <source>
        <dbReference type="EMBL" id="KAF3960273.1"/>
    </source>
</evidence>
<name>A0A8J4QWF5_9ROSI</name>
<feature type="domain" description="Helicase C-terminal" evidence="1">
    <location>
        <begin position="1"/>
        <end position="68"/>
    </location>
</feature>
<dbReference type="EMBL" id="JRKL02002141">
    <property type="protein sequence ID" value="KAF3960273.1"/>
    <property type="molecule type" value="Genomic_DNA"/>
</dbReference>
<dbReference type="SUPFAM" id="SSF52540">
    <property type="entry name" value="P-loop containing nucleoside triphosphate hydrolases"/>
    <property type="match status" value="1"/>
</dbReference>
<dbReference type="PROSITE" id="PS51194">
    <property type="entry name" value="HELICASE_CTER"/>
    <property type="match status" value="1"/>
</dbReference>
<dbReference type="InterPro" id="IPR001650">
    <property type="entry name" value="Helicase_C-like"/>
</dbReference>
<keyword evidence="3" id="KW-1185">Reference proteome</keyword>
<dbReference type="Gene3D" id="3.40.50.300">
    <property type="entry name" value="P-loop containing nucleotide triphosphate hydrolases"/>
    <property type="match status" value="1"/>
</dbReference>
<evidence type="ECO:0000313" key="3">
    <source>
        <dbReference type="Proteomes" id="UP000737018"/>
    </source>
</evidence>
<dbReference type="InterPro" id="IPR027417">
    <property type="entry name" value="P-loop_NTPase"/>
</dbReference>
<dbReference type="OrthoDB" id="10265785at2759"/>